<gene>
    <name evidence="2" type="ORF">COMA1_50037</name>
</gene>
<reference evidence="2 3" key="1">
    <citation type="submission" date="2015-10" db="EMBL/GenBank/DDBJ databases">
        <authorList>
            <person name="Gilbert D.G."/>
        </authorList>
    </citation>
    <scope>NUCLEOTIDE SEQUENCE [LARGE SCALE GENOMIC DNA]</scope>
    <source>
        <strain evidence="2">COMA1</strain>
    </source>
</reference>
<keyword evidence="3" id="KW-1185">Reference proteome</keyword>
<dbReference type="EMBL" id="CZQA01000011">
    <property type="protein sequence ID" value="CUS38308.1"/>
    <property type="molecule type" value="Genomic_DNA"/>
</dbReference>
<dbReference type="OrthoDB" id="9797216at2"/>
<dbReference type="Gene3D" id="3.30.70.920">
    <property type="match status" value="1"/>
</dbReference>
<dbReference type="Pfam" id="PF01037">
    <property type="entry name" value="AsnC_trans_reg"/>
    <property type="match status" value="1"/>
</dbReference>
<name>A0A0S4LQJ8_9BACT</name>
<dbReference type="Proteomes" id="UP000199032">
    <property type="component" value="Unassembled WGS sequence"/>
</dbReference>
<accession>A0A0S4LQJ8</accession>
<dbReference type="InterPro" id="IPR011008">
    <property type="entry name" value="Dimeric_a/b-barrel"/>
</dbReference>
<evidence type="ECO:0000259" key="1">
    <source>
        <dbReference type="Pfam" id="PF01037"/>
    </source>
</evidence>
<sequence>MATRAYILIKVKAGKTKDVVGALKRIPGVEQAHSCFGRPDIFVFISVQDERSLSDVVITKIHSIDGIEETDTHIVAES</sequence>
<dbReference type="RefSeq" id="WP_090750733.1">
    <property type="nucleotide sequence ID" value="NZ_CZQA01000011.1"/>
</dbReference>
<evidence type="ECO:0000313" key="2">
    <source>
        <dbReference type="EMBL" id="CUS38308.1"/>
    </source>
</evidence>
<feature type="domain" description="Transcription regulator AsnC/Lrp ligand binding" evidence="1">
    <location>
        <begin position="7"/>
        <end position="77"/>
    </location>
</feature>
<dbReference type="SUPFAM" id="SSF54909">
    <property type="entry name" value="Dimeric alpha+beta barrel"/>
    <property type="match status" value="1"/>
</dbReference>
<organism evidence="2 3">
    <name type="scientific">Candidatus Nitrospira nitrosa</name>
    <dbReference type="NCBI Taxonomy" id="1742972"/>
    <lineage>
        <taxon>Bacteria</taxon>
        <taxon>Pseudomonadati</taxon>
        <taxon>Nitrospirota</taxon>
        <taxon>Nitrospiria</taxon>
        <taxon>Nitrospirales</taxon>
        <taxon>Nitrospiraceae</taxon>
        <taxon>Nitrospira</taxon>
    </lineage>
</organism>
<evidence type="ECO:0000313" key="3">
    <source>
        <dbReference type="Proteomes" id="UP000199032"/>
    </source>
</evidence>
<dbReference type="AlphaFoldDB" id="A0A0S4LQJ8"/>
<dbReference type="InterPro" id="IPR019887">
    <property type="entry name" value="Tscrpt_reg_AsnC/Lrp_C"/>
</dbReference>
<dbReference type="STRING" id="1742972.COMA1_50037"/>
<proteinExistence type="predicted"/>
<protein>
    <submittedName>
        <fullName evidence="2">Putative Regulator protein, AsnC family</fullName>
    </submittedName>
</protein>